<evidence type="ECO:0000256" key="6">
    <source>
        <dbReference type="SAM" id="Phobius"/>
    </source>
</evidence>
<comment type="caution">
    <text evidence="8">The sequence shown here is derived from an EMBL/GenBank/DDBJ whole genome shotgun (WGS) entry which is preliminary data.</text>
</comment>
<keyword evidence="5 6" id="KW-0472">Membrane</keyword>
<comment type="subcellular location">
    <subcellularLocation>
        <location evidence="1">Cell membrane</location>
        <topology evidence="1">Multi-pass membrane protein</topology>
    </subcellularLocation>
</comment>
<feature type="transmembrane region" description="Helical" evidence="6">
    <location>
        <begin position="20"/>
        <end position="47"/>
    </location>
</feature>
<sequence>MSSFANAPRAGLGRRLAAWIYDFMVALAVYMSAGALLFALFVGLLSLGVVDDRGLEHASDVLQASGLWLTLNEIGKLLAVAWLFVWSWSKSGQTLGMRAWRLRVQCPSGALMSRKQAGYRALYAFGGVANLSLLWDDQQQALHDRLSGSEVVELTLEQNRALMEQRSGR</sequence>
<dbReference type="PANTHER" id="PTHR36115:SF10">
    <property type="entry name" value="RDD DOMAIN-CONTAINING PROTEIN"/>
    <property type="match status" value="1"/>
</dbReference>
<dbReference type="Pfam" id="PF06271">
    <property type="entry name" value="RDD"/>
    <property type="match status" value="1"/>
</dbReference>
<feature type="transmembrane region" description="Helical" evidence="6">
    <location>
        <begin position="67"/>
        <end position="88"/>
    </location>
</feature>
<evidence type="ECO:0000313" key="8">
    <source>
        <dbReference type="EMBL" id="GAA4871703.1"/>
    </source>
</evidence>
<evidence type="ECO:0000256" key="5">
    <source>
        <dbReference type="ARBA" id="ARBA00023136"/>
    </source>
</evidence>
<dbReference type="InterPro" id="IPR051791">
    <property type="entry name" value="Pra-immunoreactive"/>
</dbReference>
<name>A0ABP9EBC2_9GAMM</name>
<dbReference type="RefSeq" id="WP_345332110.1">
    <property type="nucleotide sequence ID" value="NZ_BAABJZ010000002.1"/>
</dbReference>
<dbReference type="InterPro" id="IPR010432">
    <property type="entry name" value="RDD"/>
</dbReference>
<evidence type="ECO:0000256" key="3">
    <source>
        <dbReference type="ARBA" id="ARBA00022692"/>
    </source>
</evidence>
<keyword evidence="4 6" id="KW-1133">Transmembrane helix</keyword>
<keyword evidence="9" id="KW-1185">Reference proteome</keyword>
<keyword evidence="2" id="KW-1003">Cell membrane</keyword>
<organism evidence="8 9">
    <name type="scientific">Ferrimonas pelagia</name>
    <dbReference type="NCBI Taxonomy" id="1177826"/>
    <lineage>
        <taxon>Bacteria</taxon>
        <taxon>Pseudomonadati</taxon>
        <taxon>Pseudomonadota</taxon>
        <taxon>Gammaproteobacteria</taxon>
        <taxon>Alteromonadales</taxon>
        <taxon>Ferrimonadaceae</taxon>
        <taxon>Ferrimonas</taxon>
    </lineage>
</organism>
<evidence type="ECO:0000256" key="1">
    <source>
        <dbReference type="ARBA" id="ARBA00004651"/>
    </source>
</evidence>
<feature type="domain" description="RDD" evidence="7">
    <location>
        <begin position="9"/>
        <end position="148"/>
    </location>
</feature>
<protein>
    <submittedName>
        <fullName evidence="8">RDD family protein</fullName>
    </submittedName>
</protein>
<dbReference type="EMBL" id="BAABJZ010000002">
    <property type="protein sequence ID" value="GAA4871703.1"/>
    <property type="molecule type" value="Genomic_DNA"/>
</dbReference>
<evidence type="ECO:0000256" key="2">
    <source>
        <dbReference type="ARBA" id="ARBA00022475"/>
    </source>
</evidence>
<accession>A0ABP9EBC2</accession>
<keyword evidence="3 6" id="KW-0812">Transmembrane</keyword>
<gene>
    <name evidence="8" type="ORF">GCM10023333_00660</name>
</gene>
<reference evidence="9" key="1">
    <citation type="journal article" date="2019" name="Int. J. Syst. Evol. Microbiol.">
        <title>The Global Catalogue of Microorganisms (GCM) 10K type strain sequencing project: providing services to taxonomists for standard genome sequencing and annotation.</title>
        <authorList>
            <consortium name="The Broad Institute Genomics Platform"/>
            <consortium name="The Broad Institute Genome Sequencing Center for Infectious Disease"/>
            <person name="Wu L."/>
            <person name="Ma J."/>
        </authorList>
    </citation>
    <scope>NUCLEOTIDE SEQUENCE [LARGE SCALE GENOMIC DNA]</scope>
    <source>
        <strain evidence="9">JCM 18401</strain>
    </source>
</reference>
<dbReference type="Proteomes" id="UP001499988">
    <property type="component" value="Unassembled WGS sequence"/>
</dbReference>
<proteinExistence type="predicted"/>
<evidence type="ECO:0000256" key="4">
    <source>
        <dbReference type="ARBA" id="ARBA00022989"/>
    </source>
</evidence>
<evidence type="ECO:0000313" key="9">
    <source>
        <dbReference type="Proteomes" id="UP001499988"/>
    </source>
</evidence>
<dbReference type="PANTHER" id="PTHR36115">
    <property type="entry name" value="PROLINE-RICH ANTIGEN HOMOLOG-RELATED"/>
    <property type="match status" value="1"/>
</dbReference>
<evidence type="ECO:0000259" key="7">
    <source>
        <dbReference type="Pfam" id="PF06271"/>
    </source>
</evidence>